<comment type="caution">
    <text evidence="4">The sequence shown here is derived from an EMBL/GenBank/DDBJ whole genome shotgun (WGS) entry which is preliminary data.</text>
</comment>
<dbReference type="Proteomes" id="UP001274896">
    <property type="component" value="Unassembled WGS sequence"/>
</dbReference>
<organism evidence="4 5">
    <name type="scientific">Hemibagrus guttatus</name>
    <dbReference type="NCBI Taxonomy" id="175788"/>
    <lineage>
        <taxon>Eukaryota</taxon>
        <taxon>Metazoa</taxon>
        <taxon>Chordata</taxon>
        <taxon>Craniata</taxon>
        <taxon>Vertebrata</taxon>
        <taxon>Euteleostomi</taxon>
        <taxon>Actinopterygii</taxon>
        <taxon>Neopterygii</taxon>
        <taxon>Teleostei</taxon>
        <taxon>Ostariophysi</taxon>
        <taxon>Siluriformes</taxon>
        <taxon>Bagridae</taxon>
        <taxon>Hemibagrus</taxon>
    </lineage>
</organism>
<evidence type="ECO:0000313" key="5">
    <source>
        <dbReference type="Proteomes" id="UP001274896"/>
    </source>
</evidence>
<evidence type="ECO:0000313" key="4">
    <source>
        <dbReference type="EMBL" id="KAK3537838.1"/>
    </source>
</evidence>
<dbReference type="SUPFAM" id="SSF56672">
    <property type="entry name" value="DNA/RNA polymerases"/>
    <property type="match status" value="1"/>
</dbReference>
<dbReference type="PANTHER" id="PTHR44566">
    <property type="entry name" value="TRANSDUCIN/WD40 REPEAT-LIKE SUPERFAMILY PROTEIN"/>
    <property type="match status" value="1"/>
</dbReference>
<dbReference type="Pfam" id="PF00078">
    <property type="entry name" value="RVT_1"/>
    <property type="match status" value="1"/>
</dbReference>
<dbReference type="AlphaFoldDB" id="A0AAE0V695"/>
<dbReference type="InterPro" id="IPR043502">
    <property type="entry name" value="DNA/RNA_pol_sf"/>
</dbReference>
<dbReference type="PROSITE" id="PS50294">
    <property type="entry name" value="WD_REPEATS_REGION"/>
    <property type="match status" value="1"/>
</dbReference>
<evidence type="ECO:0000259" key="3">
    <source>
        <dbReference type="PROSITE" id="PS50878"/>
    </source>
</evidence>
<feature type="coiled-coil region" evidence="2">
    <location>
        <begin position="321"/>
        <end position="355"/>
    </location>
</feature>
<name>A0AAE0V695_9TELE</name>
<accession>A0AAE0V695</accession>
<keyword evidence="5" id="KW-1185">Reference proteome</keyword>
<dbReference type="PANTHER" id="PTHR44566:SF1">
    <property type="entry name" value="WD REPEAT-CONTAINING PROTEIN 25"/>
    <property type="match status" value="1"/>
</dbReference>
<dbReference type="SUPFAM" id="SSF50978">
    <property type="entry name" value="WD40 repeat-like"/>
    <property type="match status" value="1"/>
</dbReference>
<dbReference type="PROSITE" id="PS50878">
    <property type="entry name" value="RT_POL"/>
    <property type="match status" value="1"/>
</dbReference>
<proteinExistence type="predicted"/>
<dbReference type="EMBL" id="JAUCMX010000008">
    <property type="protein sequence ID" value="KAK3537838.1"/>
    <property type="molecule type" value="Genomic_DNA"/>
</dbReference>
<dbReference type="PROSITE" id="PS50082">
    <property type="entry name" value="WD_REPEATS_2"/>
    <property type="match status" value="2"/>
</dbReference>
<dbReference type="CDD" id="cd09076">
    <property type="entry name" value="L1-EN"/>
    <property type="match status" value="1"/>
</dbReference>
<dbReference type="CDD" id="cd01650">
    <property type="entry name" value="RT_nLTR_like"/>
    <property type="match status" value="1"/>
</dbReference>
<evidence type="ECO:0000256" key="2">
    <source>
        <dbReference type="SAM" id="Coils"/>
    </source>
</evidence>
<dbReference type="InterPro" id="IPR036691">
    <property type="entry name" value="Endo/exonu/phosph_ase_sf"/>
</dbReference>
<dbReference type="Pfam" id="PF00400">
    <property type="entry name" value="WD40"/>
    <property type="match status" value="4"/>
</dbReference>
<reference evidence="4" key="1">
    <citation type="submission" date="2023-06" db="EMBL/GenBank/DDBJ databases">
        <title>Male Hemibagrus guttatus genome.</title>
        <authorList>
            <person name="Bian C."/>
        </authorList>
    </citation>
    <scope>NUCLEOTIDE SEQUENCE</scope>
    <source>
        <strain evidence="4">Male_cb2023</strain>
        <tissue evidence="4">Muscle</tissue>
    </source>
</reference>
<feature type="non-terminal residue" evidence="4">
    <location>
        <position position="1124"/>
    </location>
</feature>
<protein>
    <recommendedName>
        <fullName evidence="3">Reverse transcriptase domain-containing protein</fullName>
    </recommendedName>
</protein>
<dbReference type="InterPro" id="IPR000477">
    <property type="entry name" value="RT_dom"/>
</dbReference>
<feature type="repeat" description="WD" evidence="1">
    <location>
        <begin position="868"/>
        <end position="909"/>
    </location>
</feature>
<dbReference type="InterPro" id="IPR015943">
    <property type="entry name" value="WD40/YVTN_repeat-like_dom_sf"/>
</dbReference>
<dbReference type="InterPro" id="IPR053053">
    <property type="entry name" value="WD_repeat_protein"/>
</dbReference>
<sequence>KGRELADMMERRKVDILCVQETRWKGSKARSIGAGFKLFYYGVDSKRNGVGVVLKEEFVRNVLEVKRVSDRVMSLKLEFEGVMLNVVSCYAPQVGCELEEKERFWSELDEVMESIHTGVRVVIGADFKGHVGEGNTGDEEVMGKFGVKERNFEGQMVVDFAKRMDMAVVNTYFQKREEHRVTYKSGGRRTQVDYILCRRGNLKEISDCKVVVGESVARQHRMVVCRMTLLVCKTKRSKIEIEKKTKWWKLKKEECCEEFRQKLRQALGGQVLLLDDWETTAEVIRETGRKVLGVSSGRRKEDKETWWWNEEVQDSIQRKRLAKKKWDMDRTEENRQEYKELQRRVKREVSKAKQKAYDELYTRLDTREGEKDLYRLARQRDRDGKDVQQVRVIKDRDGRVLTSEESVQRRWKEYFEELMNEENEREKRVEGVNSVEQKVDKIRKDEVRKALKRMKSGKAVGPDDIPVEVWKCLGEAAVEFLASLFNRVLEVERMPEEWRRSVLVPIFKNKGDVQSCSNYRGIKLISHTMKLWERVVEARLRKVVEICEQQYGFMPRKSTTDAIFAVRILMEKYRDGQRELHCVFVDLEKAYDRVPREKLWYCMRKSGVAEKYVKVVQDMYERSRTVVRCAVGQTEEFMVEVGLHQGSALSPFLFAMVMDLLSGEHRTMNSLVDYDCDSEDSLDPEETLPKKSGCSTESEETIRAFRLPVTRPVSDLHHHKSKSEEYKTPSGSKWFESACPVVQTSVGLKRPQDIPGGLRPYVSKRQRMITQPESAALEHTENSPDLQTTNLHLLSDVSERVQPFLGRKMVRGELPKRVQHQLHAHQGPVNTVQWCPVPHLSHLLLSASMDKTFKVWDGAGSGRCLQTYSTHHGAVRDACWLPCGRRLLSGSFDNTASVTDLETGQAVARVDNQFKVTCLAFQPSDPALFLCGGFSSEVKAWDSRTCKMIRVYKAGIQQTLDILFLGEGKEFVSSSDVVSRDSADRTLIVWDFLTSAKISNQIFHERYTCPSLAMHPQEDSFVAQTNGNYIALFSTQKPYRMNKRKRYEGHKVEGYAVRCECSSDGTILATGSSTGTVHFYEFQSTRSLLTLHAHQQACMCVSYHPVIPAMLATCDWGGEIKIWI</sequence>
<evidence type="ECO:0000256" key="1">
    <source>
        <dbReference type="PROSITE-ProRule" id="PRU00221"/>
    </source>
</evidence>
<feature type="domain" description="Reverse transcriptase" evidence="3">
    <location>
        <begin position="487"/>
        <end position="746"/>
    </location>
</feature>
<keyword evidence="1" id="KW-0853">WD repeat</keyword>
<dbReference type="Gene3D" id="2.130.10.10">
    <property type="entry name" value="YVTN repeat-like/Quinoprotein amine dehydrogenase"/>
    <property type="match status" value="1"/>
</dbReference>
<dbReference type="SUPFAM" id="SSF56219">
    <property type="entry name" value="DNase I-like"/>
    <property type="match status" value="1"/>
</dbReference>
<dbReference type="Gene3D" id="3.60.10.10">
    <property type="entry name" value="Endonuclease/exonuclease/phosphatase"/>
    <property type="match status" value="1"/>
</dbReference>
<dbReference type="SMART" id="SM00320">
    <property type="entry name" value="WD40"/>
    <property type="match status" value="5"/>
</dbReference>
<feature type="repeat" description="WD" evidence="1">
    <location>
        <begin position="822"/>
        <end position="857"/>
    </location>
</feature>
<dbReference type="InterPro" id="IPR036322">
    <property type="entry name" value="WD40_repeat_dom_sf"/>
</dbReference>
<gene>
    <name evidence="4" type="ORF">QTP70_019853</name>
</gene>
<dbReference type="InterPro" id="IPR001680">
    <property type="entry name" value="WD40_rpt"/>
</dbReference>
<keyword evidence="2" id="KW-0175">Coiled coil</keyword>